<dbReference type="InterPro" id="IPR052206">
    <property type="entry name" value="Retinol_saturase"/>
</dbReference>
<protein>
    <submittedName>
        <fullName evidence="8">RETST reductase</fullName>
    </submittedName>
</protein>
<name>A0A852ALX9_CALOR</name>
<dbReference type="PANTHER" id="PTHR46091:SF2">
    <property type="entry name" value="AMINE OXIDASE DOMAIN-CONTAINING PROTEIN"/>
    <property type="match status" value="1"/>
</dbReference>
<keyword evidence="2" id="KW-0285">Flavoprotein</keyword>
<keyword evidence="5" id="KW-0521">NADP</keyword>
<keyword evidence="9" id="KW-1185">Reference proteome</keyword>
<dbReference type="Pfam" id="PF13450">
    <property type="entry name" value="NAD_binding_8"/>
    <property type="match status" value="1"/>
</dbReference>
<reference evidence="8" key="1">
    <citation type="submission" date="2019-09" db="EMBL/GenBank/DDBJ databases">
        <title>Bird 10,000 Genomes (B10K) Project - Family phase.</title>
        <authorList>
            <person name="Zhang G."/>
        </authorList>
    </citation>
    <scope>NUCLEOTIDE SEQUENCE</scope>
    <source>
        <strain evidence="8">B10K-DU-015-28</strain>
        <tissue evidence="8">Muscle</tissue>
    </source>
</reference>
<gene>
    <name evidence="8" type="primary">Retsat</name>
    <name evidence="8" type="ORF">CALORN_R15742</name>
</gene>
<feature type="signal peptide" evidence="7">
    <location>
        <begin position="1"/>
        <end position="18"/>
    </location>
</feature>
<evidence type="ECO:0000313" key="8">
    <source>
        <dbReference type="EMBL" id="NXE71103.1"/>
    </source>
</evidence>
<organism evidence="8 9">
    <name type="scientific">Calcarius ornatus</name>
    <name type="common">Chestnut-collared longspur</name>
    <dbReference type="NCBI Taxonomy" id="198940"/>
    <lineage>
        <taxon>Eukaryota</taxon>
        <taxon>Metazoa</taxon>
        <taxon>Chordata</taxon>
        <taxon>Craniata</taxon>
        <taxon>Vertebrata</taxon>
        <taxon>Euteleostomi</taxon>
        <taxon>Archelosauria</taxon>
        <taxon>Archosauria</taxon>
        <taxon>Dinosauria</taxon>
        <taxon>Saurischia</taxon>
        <taxon>Theropoda</taxon>
        <taxon>Coelurosauria</taxon>
        <taxon>Aves</taxon>
        <taxon>Neognathae</taxon>
        <taxon>Neoaves</taxon>
        <taxon>Telluraves</taxon>
        <taxon>Australaves</taxon>
        <taxon>Passeriformes</taxon>
        <taxon>Passeroidea</taxon>
        <taxon>Fringillidae</taxon>
        <taxon>Emberizinae</taxon>
        <taxon>Emberizini</taxon>
        <taxon>Calcarius</taxon>
    </lineage>
</organism>
<dbReference type="SUPFAM" id="SSF51905">
    <property type="entry name" value="FAD/NAD(P)-binding domain"/>
    <property type="match status" value="1"/>
</dbReference>
<dbReference type="Proteomes" id="UP000603627">
    <property type="component" value="Unassembled WGS sequence"/>
</dbReference>
<dbReference type="InterPro" id="IPR036188">
    <property type="entry name" value="FAD/NAD-bd_sf"/>
</dbReference>
<evidence type="ECO:0000256" key="7">
    <source>
        <dbReference type="SAM" id="SignalP"/>
    </source>
</evidence>
<dbReference type="AlphaFoldDB" id="A0A852ALX9"/>
<accession>A0A852ALX9</accession>
<evidence type="ECO:0000256" key="5">
    <source>
        <dbReference type="ARBA" id="ARBA00022857"/>
    </source>
</evidence>
<keyword evidence="4" id="KW-0274">FAD</keyword>
<evidence type="ECO:0000256" key="3">
    <source>
        <dbReference type="ARBA" id="ARBA00022729"/>
    </source>
</evidence>
<evidence type="ECO:0000256" key="6">
    <source>
        <dbReference type="ARBA" id="ARBA00023027"/>
    </source>
</evidence>
<keyword evidence="3 7" id="KW-0732">Signal</keyword>
<evidence type="ECO:0000256" key="1">
    <source>
        <dbReference type="ARBA" id="ARBA00005855"/>
    </source>
</evidence>
<evidence type="ECO:0000313" key="9">
    <source>
        <dbReference type="Proteomes" id="UP000603627"/>
    </source>
</evidence>
<sequence>LLLPVALAVLSLARVAHRLLAPSGNPFAGPPLEPPRPLVTDQRARDRVLKQGFSARRVPAPLDAVVIGSGVGGLVVAATLAKAGRRVLVLEQHDQAGGCCHTFQQHGVEFDVGIHSVGQLHEGSLLRVALDQVTDGQLCWHRLPDPYDEVTLGTRRYLLRSGKVAFVTALEEQFPEEKEAIREFMKLSKVASRHAALLALLKLSPRWLAALLLRSGLLSRVSPVFRMAATSHSRAAARLTANRDLRALFGYLFYGQRPSRHGGAVATGRAPAGGGGGCVTTGGGTITIWAVLCWHGGGGKSSVAIQEGRVTLREGRVAVRTGPGQEELEIRAPLVISDAGIFNTFGKLLPPHVRGHP</sequence>
<feature type="non-terminal residue" evidence="8">
    <location>
        <position position="1"/>
    </location>
</feature>
<keyword evidence="6" id="KW-0520">NAD</keyword>
<comment type="similarity">
    <text evidence="1">Belongs to the carotenoid/retinoid oxidoreductase family. CrtISO subfamily.</text>
</comment>
<dbReference type="Gene3D" id="3.50.50.60">
    <property type="entry name" value="FAD/NAD(P)-binding domain"/>
    <property type="match status" value="1"/>
</dbReference>
<comment type="caution">
    <text evidence="8">The sequence shown here is derived from an EMBL/GenBank/DDBJ whole genome shotgun (WGS) entry which is preliminary data.</text>
</comment>
<evidence type="ECO:0000256" key="2">
    <source>
        <dbReference type="ARBA" id="ARBA00022630"/>
    </source>
</evidence>
<feature type="chain" id="PRO_5032374816" evidence="7">
    <location>
        <begin position="19"/>
        <end position="357"/>
    </location>
</feature>
<dbReference type="PANTHER" id="PTHR46091">
    <property type="entry name" value="BLR7054 PROTEIN"/>
    <property type="match status" value="1"/>
</dbReference>
<dbReference type="EMBL" id="WBNL01002244">
    <property type="protein sequence ID" value="NXE71103.1"/>
    <property type="molecule type" value="Genomic_DNA"/>
</dbReference>
<evidence type="ECO:0000256" key="4">
    <source>
        <dbReference type="ARBA" id="ARBA00022827"/>
    </source>
</evidence>
<feature type="non-terminal residue" evidence="8">
    <location>
        <position position="357"/>
    </location>
</feature>
<proteinExistence type="inferred from homology"/>